<dbReference type="Gene3D" id="3.40.50.300">
    <property type="entry name" value="P-loop containing nucleotide triphosphate hydrolases"/>
    <property type="match status" value="1"/>
</dbReference>
<accession>A0A1Q6IQJ3</accession>
<comment type="caution">
    <text evidence="2">The sequence shown here is derived from an EMBL/GenBank/DDBJ whole genome shotgun (WGS) entry which is preliminary data.</text>
</comment>
<evidence type="ECO:0000313" key="2">
    <source>
        <dbReference type="EMBL" id="OKZ43127.1"/>
    </source>
</evidence>
<dbReference type="PANTHER" id="PTHR43581">
    <property type="entry name" value="ATP/GTP PHOSPHATASE"/>
    <property type="match status" value="1"/>
</dbReference>
<protein>
    <recommendedName>
        <fullName evidence="1">Rad50/SbcC-type AAA domain-containing protein</fullName>
    </recommendedName>
</protein>
<evidence type="ECO:0000313" key="3">
    <source>
        <dbReference type="Proteomes" id="UP000186631"/>
    </source>
</evidence>
<dbReference type="PANTHER" id="PTHR43581:SF2">
    <property type="entry name" value="EXCINUCLEASE ATPASE SUBUNIT"/>
    <property type="match status" value="1"/>
</dbReference>
<name>A0A1Q6IQJ3_PHOVU</name>
<dbReference type="InterPro" id="IPR038729">
    <property type="entry name" value="Rad50/SbcC_AAA"/>
</dbReference>
<dbReference type="RefSeq" id="WP_234236709.1">
    <property type="nucleotide sequence ID" value="NZ_JAHYNW010000034.1"/>
</dbReference>
<dbReference type="InterPro" id="IPR027417">
    <property type="entry name" value="P-loop_NTPase"/>
</dbReference>
<dbReference type="Proteomes" id="UP000186631">
    <property type="component" value="Unassembled WGS sequence"/>
</dbReference>
<dbReference type="AlphaFoldDB" id="A0A1Q6IQJ3"/>
<dbReference type="SUPFAM" id="SSF52540">
    <property type="entry name" value="P-loop containing nucleoside triphosphate hydrolases"/>
    <property type="match status" value="1"/>
</dbReference>
<dbReference type="InterPro" id="IPR051396">
    <property type="entry name" value="Bact_Antivir_Def_Nuclease"/>
</dbReference>
<sequence>MATINKIEIDGFKAFPNNFSIDLPDGKNLLIYGENGSGKSSLYYALHVLMQSVFKDDKGAKYFKPGDTNGGEFIPNNEQLININRFDEAKDNTYTPNVRITFDDGKVWRLDNGGLQSENGGNDSEIRMLNKDSAFINHSYISRFHAARNSEEINLWNVFYKDILPFHVPAGTTQFLADLYDEIVFECKSNVSMRNKRLQQKIVSFNSLLSDSISKINTRVNSIYNDNFKNYGDSNINIKLLYYSDSNPDNKQKEHFYFYYGNIRDGKKIATYLRSPKIGIEIKEDGNLINKPQSYFNEAKLTAIALAVRFAAMSTTAITPGSFCALDDMLISLDMSNRMKVIKYLLNVIAPKYKLYVLTHDRLFYHTLKRIIETQYKSSEWLFGGIYVDDSITPNEPNYVPDDKTKIERIEDAYKCHDYFLCGTLLRQECERCLKELLPDSYRVKEDPRTRTSIPKNLDEQIASLEEFCHYENIDYTPFKDLKSYKDLFLNSTAHNDITSPFYRNEIKVCMKAVKSLSQINRTRNIDCHKDLSIKQSDDEGNEYTLRLRLREPLRLLEYNGTSRISFYSKCEILKIISSKGEEQINEGFESLYTAYIRFCERYKLDMNHDLLGILQDRGIFLKDKI</sequence>
<dbReference type="Pfam" id="PF13476">
    <property type="entry name" value="AAA_23"/>
    <property type="match status" value="1"/>
</dbReference>
<dbReference type="EMBL" id="MNQV01000242">
    <property type="protein sequence ID" value="OKZ43127.1"/>
    <property type="molecule type" value="Genomic_DNA"/>
</dbReference>
<gene>
    <name evidence="2" type="ORF">BHV80_18520</name>
</gene>
<reference evidence="2 3" key="1">
    <citation type="journal article" date="2016" name="Nat. Biotechnol.">
        <title>Measurement of bacterial replication rates in microbial communities.</title>
        <authorList>
            <person name="Brown C.T."/>
            <person name="Olm M.R."/>
            <person name="Thomas B.C."/>
            <person name="Banfield J.F."/>
        </authorList>
    </citation>
    <scope>NUCLEOTIDE SEQUENCE [LARGE SCALE GENOMIC DNA]</scope>
    <source>
        <strain evidence="2">42_262</strain>
    </source>
</reference>
<proteinExistence type="predicted"/>
<evidence type="ECO:0000259" key="1">
    <source>
        <dbReference type="Pfam" id="PF13476"/>
    </source>
</evidence>
<organism evidence="2 3">
    <name type="scientific">Phocaeicola vulgatus</name>
    <name type="common">Bacteroides vulgatus</name>
    <dbReference type="NCBI Taxonomy" id="821"/>
    <lineage>
        <taxon>Bacteria</taxon>
        <taxon>Pseudomonadati</taxon>
        <taxon>Bacteroidota</taxon>
        <taxon>Bacteroidia</taxon>
        <taxon>Bacteroidales</taxon>
        <taxon>Bacteroidaceae</taxon>
        <taxon>Phocaeicola</taxon>
    </lineage>
</organism>
<feature type="domain" description="Rad50/SbcC-type AAA" evidence="1">
    <location>
        <begin position="6"/>
        <end position="162"/>
    </location>
</feature>